<dbReference type="PROSITE" id="PS50097">
    <property type="entry name" value="BTB"/>
    <property type="match status" value="1"/>
</dbReference>
<dbReference type="InterPro" id="IPR011333">
    <property type="entry name" value="SKP1/BTB/POZ_sf"/>
</dbReference>
<proteinExistence type="predicted"/>
<dbReference type="Gene3D" id="3.30.710.10">
    <property type="entry name" value="Potassium Channel Kv1.1, Chain A"/>
    <property type="match status" value="1"/>
</dbReference>
<feature type="domain" description="BTB" evidence="1">
    <location>
        <begin position="12"/>
        <end position="81"/>
    </location>
</feature>
<dbReference type="InterPro" id="IPR000210">
    <property type="entry name" value="BTB/POZ_dom"/>
</dbReference>
<sequence length="282" mass="32283">MAALSQSIAASGPFRFLVGPEKKEYMMHTELVASLSKPLRALLTNGMEESCKRVAEWPEVEETTFVRFFQFAYTGQFDAEEPEKPPPKTPEPLEDHDLWPGLSQNSNMTNFAASFQRKQLSTFGAVNETKMNIQGQKKAKLWESFQQAYEPLKDSPARWPLPDQDPTSDFTRVFLAYARLYVLADEKDVQGLAELSLRRLHHTLVHFNIQGQRADSIASLADYCFENTCDKGGEQDKMRHLICLFTACHFETLWTNSEFQRVFTELREFLTGVIGLMLPRLD</sequence>
<evidence type="ECO:0000259" key="1">
    <source>
        <dbReference type="PROSITE" id="PS50097"/>
    </source>
</evidence>
<dbReference type="EMBL" id="JAPCWZ010000002">
    <property type="protein sequence ID" value="KAK8877402.1"/>
    <property type="molecule type" value="Genomic_DNA"/>
</dbReference>
<evidence type="ECO:0000313" key="2">
    <source>
        <dbReference type="EMBL" id="KAK8877402.1"/>
    </source>
</evidence>
<organism evidence="2 3">
    <name type="scientific">Apiospora arundinis</name>
    <dbReference type="NCBI Taxonomy" id="335852"/>
    <lineage>
        <taxon>Eukaryota</taxon>
        <taxon>Fungi</taxon>
        <taxon>Dikarya</taxon>
        <taxon>Ascomycota</taxon>
        <taxon>Pezizomycotina</taxon>
        <taxon>Sordariomycetes</taxon>
        <taxon>Xylariomycetidae</taxon>
        <taxon>Amphisphaeriales</taxon>
        <taxon>Apiosporaceae</taxon>
        <taxon>Apiospora</taxon>
    </lineage>
</organism>
<name>A0ABR2JJ36_9PEZI</name>
<evidence type="ECO:0000313" key="3">
    <source>
        <dbReference type="Proteomes" id="UP001390339"/>
    </source>
</evidence>
<dbReference type="Proteomes" id="UP001390339">
    <property type="component" value="Unassembled WGS sequence"/>
</dbReference>
<dbReference type="SUPFAM" id="SSF54695">
    <property type="entry name" value="POZ domain"/>
    <property type="match status" value="1"/>
</dbReference>
<accession>A0ABR2JJ36</accession>
<reference evidence="2 3" key="1">
    <citation type="journal article" date="2024" name="IMA Fungus">
        <title>Apiospora arundinis, a panoply of carbohydrate-active enzymes and secondary metabolites.</title>
        <authorList>
            <person name="Sorensen T."/>
            <person name="Petersen C."/>
            <person name="Muurmann A.T."/>
            <person name="Christiansen J.V."/>
            <person name="Brundto M.L."/>
            <person name="Overgaard C.K."/>
            <person name="Boysen A.T."/>
            <person name="Wollenberg R.D."/>
            <person name="Larsen T.O."/>
            <person name="Sorensen J.L."/>
            <person name="Nielsen K.L."/>
            <person name="Sondergaard T.E."/>
        </authorList>
    </citation>
    <scope>NUCLEOTIDE SEQUENCE [LARGE SCALE GENOMIC DNA]</scope>
    <source>
        <strain evidence="2 3">AAU 773</strain>
    </source>
</reference>
<dbReference type="PANTHER" id="PTHR47843">
    <property type="entry name" value="BTB DOMAIN-CONTAINING PROTEIN-RELATED"/>
    <property type="match status" value="1"/>
</dbReference>
<comment type="caution">
    <text evidence="2">The sequence shown here is derived from an EMBL/GenBank/DDBJ whole genome shotgun (WGS) entry which is preliminary data.</text>
</comment>
<keyword evidence="3" id="KW-1185">Reference proteome</keyword>
<gene>
    <name evidence="2" type="ORF">PGQ11_002348</name>
</gene>
<protein>
    <submittedName>
        <fullName evidence="2">BTB/POZ fold protein</fullName>
    </submittedName>
</protein>